<dbReference type="EMBL" id="DTDP01000099">
    <property type="protein sequence ID" value="HGK53841.1"/>
    <property type="molecule type" value="Genomic_DNA"/>
</dbReference>
<name>A0A7V3ZT07_UNCW3</name>
<proteinExistence type="predicted"/>
<gene>
    <name evidence="2" type="ORF">ENU72_02310</name>
</gene>
<accession>A0A7V3ZT07</accession>
<evidence type="ECO:0000256" key="1">
    <source>
        <dbReference type="SAM" id="MobiDB-lite"/>
    </source>
</evidence>
<dbReference type="AlphaFoldDB" id="A0A7V3ZT07"/>
<evidence type="ECO:0000313" key="2">
    <source>
        <dbReference type="EMBL" id="HGK53841.1"/>
    </source>
</evidence>
<dbReference type="Gene3D" id="2.60.40.4070">
    <property type="match status" value="1"/>
</dbReference>
<organism evidence="2">
    <name type="scientific">candidate division WOR-3 bacterium</name>
    <dbReference type="NCBI Taxonomy" id="2052148"/>
    <lineage>
        <taxon>Bacteria</taxon>
        <taxon>Bacteria division WOR-3</taxon>
    </lineage>
</organism>
<sequence length="452" mass="51563">MKRIFLILLFASLVYSESGNWGFKGSYEYFPVSARILSLAKSGSALTEDMSSVYFNPACLAYINPQQIVFSDALLPLGSTMGWFGYARPTKDFGNFGIHITGLYAGKMEITDIWGNKLHDKYADFNISTSLSYARELTYNVGFGFSYKLIYHTISEYSGIGHGLDIGFLFSGNNPFSFGFSVYNLLPPRIKLIEETERFPLGIKGGFVYRIYYDKFLILFDLTGVPEYNIIEPSAGLEYKPFKFLSIRSGMDDKRFCFGFGVEYPMIGKTIGVDFAGTYHYSSGGVFPMIYYFTLFLHFAGFRLEVTPSTYVFSPTSRENNVLPIRIFVNTKKEIERYQFLVKDSKGEVIRVYKDYGAPPREIIWDGRDDFGSLAMDGRYYYECIVVENKGSVFREEGFLSEIRTIGPAGEIFFKEKIKRKEEVPEEKKEKIIIEEKEKETPEEKAPEGGGK</sequence>
<dbReference type="Gene3D" id="2.40.160.60">
    <property type="entry name" value="Outer membrane protein transport protein (OMPP1/FadL/TodX)"/>
    <property type="match status" value="1"/>
</dbReference>
<reference evidence="2" key="1">
    <citation type="journal article" date="2020" name="mSystems">
        <title>Genome- and Community-Level Interaction Insights into Carbon Utilization and Element Cycling Functions of Hydrothermarchaeota in Hydrothermal Sediment.</title>
        <authorList>
            <person name="Zhou Z."/>
            <person name="Liu Y."/>
            <person name="Xu W."/>
            <person name="Pan J."/>
            <person name="Luo Z.H."/>
            <person name="Li M."/>
        </authorList>
    </citation>
    <scope>NUCLEOTIDE SEQUENCE [LARGE SCALE GENOMIC DNA]</scope>
    <source>
        <strain evidence="2">SpSt-695</strain>
    </source>
</reference>
<protein>
    <recommendedName>
        <fullName evidence="3">PorV/PorQ family protein</fullName>
    </recommendedName>
</protein>
<evidence type="ECO:0008006" key="3">
    <source>
        <dbReference type="Google" id="ProtNLM"/>
    </source>
</evidence>
<comment type="caution">
    <text evidence="2">The sequence shown here is derived from an EMBL/GenBank/DDBJ whole genome shotgun (WGS) entry which is preliminary data.</text>
</comment>
<feature type="region of interest" description="Disordered" evidence="1">
    <location>
        <begin position="421"/>
        <end position="452"/>
    </location>
</feature>